<keyword evidence="4" id="KW-0378">Hydrolase</keyword>
<evidence type="ECO:0000313" key="5">
    <source>
        <dbReference type="Proteomes" id="UP000621510"/>
    </source>
</evidence>
<comment type="caution">
    <text evidence="4">The sequence shown here is derived from an EMBL/GenBank/DDBJ whole genome shotgun (WGS) entry which is preliminary data.</text>
</comment>
<sequence length="305" mass="32197">MRLVTYGPPNGEEPGVLIDDHLLLPLRPVLGRAGLHIAEMGDLLGLWPAVDALVRQAVVAGDGAVPLNGLRLGPPVPRPGKIVAIGFNYPQHATGVLSGAEPAGDPVVFLKPPSALSGPNDPLVKPPETTQLDYELELGVVIGRACRRIRRQDAQAHVAGYMIANDVTARDIVLGAGASNPLLLQIARGKGFPTFCPTGPWLLTSDEIDPDRPLRLTLSVNGERRQDAWTSSMLVDVPGLIASVSATMDLFPGDLILTGSPAGCGFQLDPPGYLRDGDRIQAAITGLGHMDLVVCDEVPDPLTVR</sequence>
<dbReference type="SUPFAM" id="SSF56529">
    <property type="entry name" value="FAH"/>
    <property type="match status" value="1"/>
</dbReference>
<keyword evidence="2" id="KW-0479">Metal-binding</keyword>
<accession>A0ABS1PFJ0</accession>
<dbReference type="PANTHER" id="PTHR42796:SF4">
    <property type="entry name" value="FUMARYLACETOACETATE HYDROLASE DOMAIN-CONTAINING PROTEIN 2A"/>
    <property type="match status" value="1"/>
</dbReference>
<dbReference type="Gene3D" id="2.30.30.980">
    <property type="match status" value="1"/>
</dbReference>
<dbReference type="InterPro" id="IPR011234">
    <property type="entry name" value="Fumarylacetoacetase-like_C"/>
</dbReference>
<evidence type="ECO:0000256" key="1">
    <source>
        <dbReference type="ARBA" id="ARBA00010211"/>
    </source>
</evidence>
<protein>
    <submittedName>
        <fullName evidence="4">Fumarylacetoacetate hydrolase family protein</fullName>
    </submittedName>
</protein>
<proteinExistence type="inferred from homology"/>
<keyword evidence="5" id="KW-1185">Reference proteome</keyword>
<evidence type="ECO:0000313" key="4">
    <source>
        <dbReference type="EMBL" id="MBL1110842.1"/>
    </source>
</evidence>
<evidence type="ECO:0000259" key="3">
    <source>
        <dbReference type="Pfam" id="PF01557"/>
    </source>
</evidence>
<dbReference type="PANTHER" id="PTHR42796">
    <property type="entry name" value="FUMARYLACETOACETATE HYDROLASE DOMAIN-CONTAINING PROTEIN 2A-RELATED"/>
    <property type="match status" value="1"/>
</dbReference>
<evidence type="ECO:0000256" key="2">
    <source>
        <dbReference type="ARBA" id="ARBA00022723"/>
    </source>
</evidence>
<feature type="domain" description="Fumarylacetoacetase-like C-terminal" evidence="3">
    <location>
        <begin position="81"/>
        <end position="291"/>
    </location>
</feature>
<dbReference type="InterPro" id="IPR051121">
    <property type="entry name" value="FAH"/>
</dbReference>
<reference evidence="4 5" key="1">
    <citation type="submission" date="2021-01" db="EMBL/GenBank/DDBJ databases">
        <title>WGS of actinomycetes isolated from Thailand.</title>
        <authorList>
            <person name="Thawai C."/>
        </authorList>
    </citation>
    <scope>NUCLEOTIDE SEQUENCE [LARGE SCALE GENOMIC DNA]</scope>
    <source>
        <strain evidence="4 5">CA3R110</strain>
    </source>
</reference>
<dbReference type="EMBL" id="JAERRG010000001">
    <property type="protein sequence ID" value="MBL1110842.1"/>
    <property type="molecule type" value="Genomic_DNA"/>
</dbReference>
<dbReference type="GO" id="GO:0016787">
    <property type="term" value="F:hydrolase activity"/>
    <property type="evidence" value="ECO:0007669"/>
    <property type="project" value="UniProtKB-KW"/>
</dbReference>
<dbReference type="Pfam" id="PF01557">
    <property type="entry name" value="FAA_hydrolase"/>
    <property type="match status" value="1"/>
</dbReference>
<dbReference type="Proteomes" id="UP000621510">
    <property type="component" value="Unassembled WGS sequence"/>
</dbReference>
<name>A0ABS1PFJ0_9ACTN</name>
<gene>
    <name evidence="4" type="ORF">JK364_00195</name>
</gene>
<comment type="similarity">
    <text evidence="1">Belongs to the FAH family.</text>
</comment>
<dbReference type="RefSeq" id="WP_201846256.1">
    <property type="nucleotide sequence ID" value="NZ_JAERRG010000001.1"/>
</dbReference>
<dbReference type="Gene3D" id="3.90.850.10">
    <property type="entry name" value="Fumarylacetoacetase-like, C-terminal domain"/>
    <property type="match status" value="1"/>
</dbReference>
<organism evidence="4 5">
    <name type="scientific">Streptomyces endocoffeicus</name>
    <dbReference type="NCBI Taxonomy" id="2898945"/>
    <lineage>
        <taxon>Bacteria</taxon>
        <taxon>Bacillati</taxon>
        <taxon>Actinomycetota</taxon>
        <taxon>Actinomycetes</taxon>
        <taxon>Kitasatosporales</taxon>
        <taxon>Streptomycetaceae</taxon>
        <taxon>Streptomyces</taxon>
    </lineage>
</organism>
<dbReference type="InterPro" id="IPR036663">
    <property type="entry name" value="Fumarylacetoacetase_C_sf"/>
</dbReference>